<sequence length="84" mass="9175">MAPLAFIMAMIAIPNLRKRNLGSGVVSENQLFFFMEHIDNTFGGLCLRKKLAVTYDTVQLNGAIGEKCERSMPQGVLANLSGTN</sequence>
<dbReference type="Proteomes" id="UP000244184">
    <property type="component" value="Unassembled WGS sequence"/>
</dbReference>
<dbReference type="EMBL" id="PYHP01000047">
    <property type="protein sequence ID" value="PUA37886.1"/>
    <property type="molecule type" value="Genomic_DNA"/>
</dbReference>
<evidence type="ECO:0000313" key="2">
    <source>
        <dbReference type="Proteomes" id="UP000244184"/>
    </source>
</evidence>
<accession>A0A2T6G151</accession>
<gene>
    <name evidence="1" type="ORF">C8Z91_18175</name>
</gene>
<organism evidence="1 2">
    <name type="scientific">Paenibacillus elgii</name>
    <dbReference type="NCBI Taxonomy" id="189691"/>
    <lineage>
        <taxon>Bacteria</taxon>
        <taxon>Bacillati</taxon>
        <taxon>Bacillota</taxon>
        <taxon>Bacilli</taxon>
        <taxon>Bacillales</taxon>
        <taxon>Paenibacillaceae</taxon>
        <taxon>Paenibacillus</taxon>
    </lineage>
</organism>
<dbReference type="AlphaFoldDB" id="A0A2T6G151"/>
<reference evidence="1 2" key="1">
    <citation type="submission" date="2018-03" db="EMBL/GenBank/DDBJ databases">
        <title>Genome sequence of Paenibacillus elgii strain AC13 an antimicrobial compound producing bacteria.</title>
        <authorList>
            <person name="Kurokawa A.S."/>
            <person name="Araujo J.F."/>
            <person name="Costa R.A."/>
            <person name="Ortega D.B."/>
            <person name="Pires A.S."/>
            <person name="Pappas G.J.Jr."/>
            <person name="Franco O.L."/>
            <person name="Barreto C."/>
            <person name="Magalhaes B.S."/>
            <person name="Kruger R.H."/>
        </authorList>
    </citation>
    <scope>NUCLEOTIDE SEQUENCE [LARGE SCALE GENOMIC DNA]</scope>
    <source>
        <strain evidence="1 2">AC13</strain>
    </source>
</reference>
<protein>
    <submittedName>
        <fullName evidence="1">Uncharacterized protein</fullName>
    </submittedName>
</protein>
<name>A0A2T6G151_9BACL</name>
<dbReference type="RefSeq" id="WP_108532579.1">
    <property type="nucleotide sequence ID" value="NZ_PYHP01000047.1"/>
</dbReference>
<evidence type="ECO:0000313" key="1">
    <source>
        <dbReference type="EMBL" id="PUA37886.1"/>
    </source>
</evidence>
<proteinExistence type="predicted"/>
<comment type="caution">
    <text evidence="1">The sequence shown here is derived from an EMBL/GenBank/DDBJ whole genome shotgun (WGS) entry which is preliminary data.</text>
</comment>